<evidence type="ECO:0000256" key="7">
    <source>
        <dbReference type="PROSITE-ProRule" id="PRU00339"/>
    </source>
</evidence>
<dbReference type="Pfam" id="PF03704">
    <property type="entry name" value="BTAD"/>
    <property type="match status" value="1"/>
</dbReference>
<dbReference type="RefSeq" id="WP_048570511.1">
    <property type="nucleotide sequence ID" value="NZ_LFVU01000026.1"/>
</dbReference>
<dbReference type="InterPro" id="IPR019734">
    <property type="entry name" value="TPR_rpt"/>
</dbReference>
<evidence type="ECO:0000313" key="9">
    <source>
        <dbReference type="EMBL" id="KMT21861.1"/>
    </source>
</evidence>
<evidence type="ECO:0000313" key="10">
    <source>
        <dbReference type="Proteomes" id="UP000036756"/>
    </source>
</evidence>
<dbReference type="SMART" id="SM00448">
    <property type="entry name" value="REC"/>
    <property type="match status" value="1"/>
</dbReference>
<dbReference type="InterPro" id="IPR016032">
    <property type="entry name" value="Sig_transdc_resp-reg_C-effctor"/>
</dbReference>
<dbReference type="GO" id="GO:0000160">
    <property type="term" value="P:phosphorelay signal transduction system"/>
    <property type="evidence" value="ECO:0007669"/>
    <property type="project" value="InterPro"/>
</dbReference>
<dbReference type="OrthoDB" id="3190595at2"/>
<evidence type="ECO:0000259" key="8">
    <source>
        <dbReference type="PROSITE" id="PS50110"/>
    </source>
</evidence>
<accession>A0A0J8G293</accession>
<dbReference type="SUPFAM" id="SSF46894">
    <property type="entry name" value="C-terminal effector domain of the bipartite response regulators"/>
    <property type="match status" value="1"/>
</dbReference>
<reference evidence="9 10" key="1">
    <citation type="submission" date="2015-06" db="EMBL/GenBank/DDBJ databases">
        <title>Draft genome sequence of the purine-degrading Clostridium cylindrosporum HC-1 (DSM 605).</title>
        <authorList>
            <person name="Poehlein A."/>
            <person name="Schiel-Bengelsdorf B."/>
            <person name="Bengelsdorf F."/>
            <person name="Daniel R."/>
            <person name="Duerre P."/>
        </authorList>
    </citation>
    <scope>NUCLEOTIDE SEQUENCE [LARGE SCALE GENOMIC DNA]</scope>
    <source>
        <strain evidence="9 10">DSM 605</strain>
    </source>
</reference>
<dbReference type="SMART" id="SM01043">
    <property type="entry name" value="BTAD"/>
    <property type="match status" value="1"/>
</dbReference>
<keyword evidence="4" id="KW-0804">Transcription</keyword>
<dbReference type="Gene3D" id="1.25.40.10">
    <property type="entry name" value="Tetratricopeptide repeat domain"/>
    <property type="match status" value="1"/>
</dbReference>
<dbReference type="SUPFAM" id="SSF52172">
    <property type="entry name" value="CheY-like"/>
    <property type="match status" value="1"/>
</dbReference>
<dbReference type="InterPro" id="IPR051677">
    <property type="entry name" value="AfsR-DnrI-RedD_regulator"/>
</dbReference>
<dbReference type="InterPro" id="IPR001789">
    <property type="entry name" value="Sig_transdc_resp-reg_receiver"/>
</dbReference>
<dbReference type="STRING" id="1121307.CLCY_3c01320"/>
<feature type="modified residue" description="4-aspartylphosphate" evidence="6">
    <location>
        <position position="53"/>
    </location>
</feature>
<keyword evidence="6" id="KW-0597">Phosphoprotein</keyword>
<dbReference type="Proteomes" id="UP000036756">
    <property type="component" value="Unassembled WGS sequence"/>
</dbReference>
<comment type="caution">
    <text evidence="9">The sequence shown here is derived from an EMBL/GenBank/DDBJ whole genome shotgun (WGS) entry which is preliminary data.</text>
</comment>
<protein>
    <recommendedName>
        <fullName evidence="1">Stage 0 sporulation protein A homolog</fullName>
    </recommendedName>
</protein>
<dbReference type="InterPro" id="IPR036388">
    <property type="entry name" value="WH-like_DNA-bd_sf"/>
</dbReference>
<evidence type="ECO:0000256" key="5">
    <source>
        <dbReference type="ARBA" id="ARBA00024867"/>
    </source>
</evidence>
<dbReference type="PANTHER" id="PTHR35807:SF1">
    <property type="entry name" value="TRANSCRIPTIONAL REGULATOR REDD"/>
    <property type="match status" value="1"/>
</dbReference>
<sequence length="373" mass="43653">MRTIIIDDEKPILDLMKIMISKNKNLEIVGEFTSSKEALVEIQRLMPDVIFVDIEMPYMNGIEFAEKVEKLNQDIQIVFITAYENYAIDAFKVNAVNYILKPINEEDIDTTVSRLLKNRGLNTSNEVLAESNKIYCLGHFKVYGKDGCEIEKWYTSKVQEAFAYFIYKGGEGVDKWQLCEVLWEDSPPKKAESNLHSTIYRLKRVLKNAAIENKVINQGGKYKMDFTGFSCDLWEFLSFMKKNPRVNGEGIENYKKIIDLYNGSLFGSKDYVWAVELNEKINRYYSYGVKNIANYYIDMENYNEAYEYLRKLIEVNPFDEDAHELIIRVHFLIGDRIGLISHYTKMVEIFEKELDIPIKESTRKLYREMLGKL</sequence>
<dbReference type="PANTHER" id="PTHR35807">
    <property type="entry name" value="TRANSCRIPTIONAL REGULATOR REDD-RELATED"/>
    <property type="match status" value="1"/>
</dbReference>
<proteinExistence type="predicted"/>
<dbReference type="PATRIC" id="fig|1121307.3.peg.1484"/>
<dbReference type="EMBL" id="LFVU01000026">
    <property type="protein sequence ID" value="KMT21861.1"/>
    <property type="molecule type" value="Genomic_DNA"/>
</dbReference>
<evidence type="ECO:0000256" key="4">
    <source>
        <dbReference type="ARBA" id="ARBA00023163"/>
    </source>
</evidence>
<name>A0A0J8G293_CLOCY</name>
<dbReference type="Gene3D" id="1.10.10.10">
    <property type="entry name" value="Winged helix-like DNA-binding domain superfamily/Winged helix DNA-binding domain"/>
    <property type="match status" value="1"/>
</dbReference>
<organism evidence="9 10">
    <name type="scientific">Clostridium cylindrosporum DSM 605</name>
    <dbReference type="NCBI Taxonomy" id="1121307"/>
    <lineage>
        <taxon>Bacteria</taxon>
        <taxon>Bacillati</taxon>
        <taxon>Bacillota</taxon>
        <taxon>Clostridia</taxon>
        <taxon>Eubacteriales</taxon>
        <taxon>Clostridiaceae</taxon>
        <taxon>Clostridium</taxon>
    </lineage>
</organism>
<keyword evidence="7" id="KW-0802">TPR repeat</keyword>
<keyword evidence="10" id="KW-1185">Reference proteome</keyword>
<dbReference type="GO" id="GO:0003677">
    <property type="term" value="F:DNA binding"/>
    <property type="evidence" value="ECO:0007669"/>
    <property type="project" value="UniProtKB-KW"/>
</dbReference>
<dbReference type="PROSITE" id="PS50110">
    <property type="entry name" value="RESPONSE_REGULATORY"/>
    <property type="match status" value="1"/>
</dbReference>
<keyword evidence="2" id="KW-0805">Transcription regulation</keyword>
<dbReference type="InterPro" id="IPR005158">
    <property type="entry name" value="BTAD"/>
</dbReference>
<evidence type="ECO:0000256" key="2">
    <source>
        <dbReference type="ARBA" id="ARBA00023015"/>
    </source>
</evidence>
<evidence type="ECO:0000256" key="6">
    <source>
        <dbReference type="PROSITE-ProRule" id="PRU00169"/>
    </source>
</evidence>
<dbReference type="PROSITE" id="PS50005">
    <property type="entry name" value="TPR"/>
    <property type="match status" value="1"/>
</dbReference>
<evidence type="ECO:0000256" key="1">
    <source>
        <dbReference type="ARBA" id="ARBA00018672"/>
    </source>
</evidence>
<dbReference type="Pfam" id="PF00072">
    <property type="entry name" value="Response_reg"/>
    <property type="match status" value="1"/>
</dbReference>
<dbReference type="SUPFAM" id="SSF48452">
    <property type="entry name" value="TPR-like"/>
    <property type="match status" value="1"/>
</dbReference>
<dbReference type="InterPro" id="IPR011006">
    <property type="entry name" value="CheY-like_superfamily"/>
</dbReference>
<gene>
    <name evidence="9" type="ORF">CLCY_3c01320</name>
</gene>
<dbReference type="Gene3D" id="3.40.50.2300">
    <property type="match status" value="1"/>
</dbReference>
<dbReference type="InterPro" id="IPR011990">
    <property type="entry name" value="TPR-like_helical_dom_sf"/>
</dbReference>
<evidence type="ECO:0000256" key="3">
    <source>
        <dbReference type="ARBA" id="ARBA00023125"/>
    </source>
</evidence>
<dbReference type="GO" id="GO:0006355">
    <property type="term" value="P:regulation of DNA-templated transcription"/>
    <property type="evidence" value="ECO:0007669"/>
    <property type="project" value="InterPro"/>
</dbReference>
<feature type="domain" description="Response regulatory" evidence="8">
    <location>
        <begin position="2"/>
        <end position="116"/>
    </location>
</feature>
<comment type="function">
    <text evidence="5">May play the central regulatory role in sporulation. It may be an element of the effector pathway responsible for the activation of sporulation genes in response to nutritional stress. Spo0A may act in concert with spo0H (a sigma factor) to control the expression of some genes that are critical to the sporulation process.</text>
</comment>
<dbReference type="AlphaFoldDB" id="A0A0J8G293"/>
<feature type="repeat" description="TPR" evidence="7">
    <location>
        <begin position="286"/>
        <end position="319"/>
    </location>
</feature>
<keyword evidence="3" id="KW-0238">DNA-binding</keyword>